<dbReference type="EMBL" id="VANS01000001">
    <property type="protein sequence ID" value="TMM54762.1"/>
    <property type="molecule type" value="Genomic_DNA"/>
</dbReference>
<keyword evidence="1" id="KW-1133">Transmembrane helix</keyword>
<evidence type="ECO:0000313" key="4">
    <source>
        <dbReference type="Proteomes" id="UP000309550"/>
    </source>
</evidence>
<keyword evidence="4" id="KW-1185">Reference proteome</keyword>
<organism evidence="3 4">
    <name type="scientific">Sulfitobacter sabulilitoris</name>
    <dbReference type="NCBI Taxonomy" id="2562655"/>
    <lineage>
        <taxon>Bacteria</taxon>
        <taxon>Pseudomonadati</taxon>
        <taxon>Pseudomonadota</taxon>
        <taxon>Alphaproteobacteria</taxon>
        <taxon>Rhodobacterales</taxon>
        <taxon>Roseobacteraceae</taxon>
        <taxon>Sulfitobacter</taxon>
    </lineage>
</organism>
<dbReference type="Pfam" id="PF07811">
    <property type="entry name" value="TadE"/>
    <property type="match status" value="1"/>
</dbReference>
<dbReference type="Proteomes" id="UP000309550">
    <property type="component" value="Unassembled WGS sequence"/>
</dbReference>
<proteinExistence type="predicted"/>
<feature type="transmembrane region" description="Helical" evidence="1">
    <location>
        <begin position="20"/>
        <end position="40"/>
    </location>
</feature>
<protein>
    <submittedName>
        <fullName evidence="3">Pilus assembly protein</fullName>
    </submittedName>
</protein>
<dbReference type="InterPro" id="IPR012495">
    <property type="entry name" value="TadE-like_dom"/>
</dbReference>
<accession>A0A5S3QCD6</accession>
<keyword evidence="1" id="KW-0812">Transmembrane</keyword>
<evidence type="ECO:0000259" key="2">
    <source>
        <dbReference type="Pfam" id="PF07811"/>
    </source>
</evidence>
<gene>
    <name evidence="3" type="ORF">FDT80_04055</name>
</gene>
<feature type="domain" description="TadE-like" evidence="2">
    <location>
        <begin position="17"/>
        <end position="59"/>
    </location>
</feature>
<sequence length="213" mass="22166">MTRRVDRLARFAHDTQGATLLEMAMVMPLLLLLIFGLLDYGRLFWIEAMAQKATAIAARTAAVRPPVCAGVPTVISVSSTNPGEVAPKFGTLCRTGGVCADAGEQSCLLDTATAAGAEIWDRIAPLMPPGATAANVRLRYSFDERIGFLGGPYSPMVTAELVDLAFQFATPLGGLAAMAANDDTLATTSPNSIALPAMSVSLPGEDLAAGLPN</sequence>
<evidence type="ECO:0000256" key="1">
    <source>
        <dbReference type="SAM" id="Phobius"/>
    </source>
</evidence>
<dbReference type="OrthoDB" id="7856227at2"/>
<keyword evidence="1" id="KW-0472">Membrane</keyword>
<dbReference type="AlphaFoldDB" id="A0A5S3QCD6"/>
<reference evidence="3 4" key="1">
    <citation type="submission" date="2019-05" db="EMBL/GenBank/DDBJ databases">
        <title>Sulfitobacter sabulilitoris sp. nov., isolated from a marine sand.</title>
        <authorList>
            <person name="Yoon J.-H."/>
        </authorList>
    </citation>
    <scope>NUCLEOTIDE SEQUENCE [LARGE SCALE GENOMIC DNA]</scope>
    <source>
        <strain evidence="3 4">HSMS-29</strain>
    </source>
</reference>
<comment type="caution">
    <text evidence="3">The sequence shown here is derived from an EMBL/GenBank/DDBJ whole genome shotgun (WGS) entry which is preliminary data.</text>
</comment>
<name>A0A5S3QCD6_9RHOB</name>
<dbReference type="RefSeq" id="WP_138660934.1">
    <property type="nucleotide sequence ID" value="NZ_VANS01000001.1"/>
</dbReference>
<evidence type="ECO:0000313" key="3">
    <source>
        <dbReference type="EMBL" id="TMM54762.1"/>
    </source>
</evidence>